<evidence type="ECO:0000313" key="1">
    <source>
        <dbReference type="EMBL" id="TEB21830.1"/>
    </source>
</evidence>
<sequence length="163" mass="18152">MFGKAGVGILGRRGSEEYCKNTFQARGRINGSMRSFVNPEFATDNWGSSIQSTSRRPWIRGVFFQTAIISNAGDKGANGTPTPLDGPFSTSIRELVSRGRFRRCGEIKGQRSDFSIAVLQDPRTQVITEARLQLSYSYIDLWGGCEECEVAGRPQPYDRMTLE</sequence>
<gene>
    <name evidence="1" type="ORF">FA13DRAFT_1716570</name>
</gene>
<name>A0A4Y7SIV8_COPMI</name>
<keyword evidence="2" id="KW-1185">Reference proteome</keyword>
<dbReference type="Proteomes" id="UP000298030">
    <property type="component" value="Unassembled WGS sequence"/>
</dbReference>
<organism evidence="1 2">
    <name type="scientific">Coprinellus micaceus</name>
    <name type="common">Glistening ink-cap mushroom</name>
    <name type="synonym">Coprinus micaceus</name>
    <dbReference type="NCBI Taxonomy" id="71717"/>
    <lineage>
        <taxon>Eukaryota</taxon>
        <taxon>Fungi</taxon>
        <taxon>Dikarya</taxon>
        <taxon>Basidiomycota</taxon>
        <taxon>Agaricomycotina</taxon>
        <taxon>Agaricomycetes</taxon>
        <taxon>Agaricomycetidae</taxon>
        <taxon>Agaricales</taxon>
        <taxon>Agaricineae</taxon>
        <taxon>Psathyrellaceae</taxon>
        <taxon>Coprinellus</taxon>
    </lineage>
</organism>
<reference evidence="1 2" key="1">
    <citation type="journal article" date="2019" name="Nat. Ecol. Evol.">
        <title>Megaphylogeny resolves global patterns of mushroom evolution.</title>
        <authorList>
            <person name="Varga T."/>
            <person name="Krizsan K."/>
            <person name="Foldi C."/>
            <person name="Dima B."/>
            <person name="Sanchez-Garcia M."/>
            <person name="Sanchez-Ramirez S."/>
            <person name="Szollosi G.J."/>
            <person name="Szarkandi J.G."/>
            <person name="Papp V."/>
            <person name="Albert L."/>
            <person name="Andreopoulos W."/>
            <person name="Angelini C."/>
            <person name="Antonin V."/>
            <person name="Barry K.W."/>
            <person name="Bougher N.L."/>
            <person name="Buchanan P."/>
            <person name="Buyck B."/>
            <person name="Bense V."/>
            <person name="Catcheside P."/>
            <person name="Chovatia M."/>
            <person name="Cooper J."/>
            <person name="Damon W."/>
            <person name="Desjardin D."/>
            <person name="Finy P."/>
            <person name="Geml J."/>
            <person name="Haridas S."/>
            <person name="Hughes K."/>
            <person name="Justo A."/>
            <person name="Karasinski D."/>
            <person name="Kautmanova I."/>
            <person name="Kiss B."/>
            <person name="Kocsube S."/>
            <person name="Kotiranta H."/>
            <person name="LaButti K.M."/>
            <person name="Lechner B.E."/>
            <person name="Liimatainen K."/>
            <person name="Lipzen A."/>
            <person name="Lukacs Z."/>
            <person name="Mihaltcheva S."/>
            <person name="Morgado L.N."/>
            <person name="Niskanen T."/>
            <person name="Noordeloos M.E."/>
            <person name="Ohm R.A."/>
            <person name="Ortiz-Santana B."/>
            <person name="Ovrebo C."/>
            <person name="Racz N."/>
            <person name="Riley R."/>
            <person name="Savchenko A."/>
            <person name="Shiryaev A."/>
            <person name="Soop K."/>
            <person name="Spirin V."/>
            <person name="Szebenyi C."/>
            <person name="Tomsovsky M."/>
            <person name="Tulloss R.E."/>
            <person name="Uehling J."/>
            <person name="Grigoriev I.V."/>
            <person name="Vagvolgyi C."/>
            <person name="Papp T."/>
            <person name="Martin F.M."/>
            <person name="Miettinen O."/>
            <person name="Hibbett D.S."/>
            <person name="Nagy L.G."/>
        </authorList>
    </citation>
    <scope>NUCLEOTIDE SEQUENCE [LARGE SCALE GENOMIC DNA]</scope>
    <source>
        <strain evidence="1 2">FP101781</strain>
    </source>
</reference>
<accession>A0A4Y7SIV8</accession>
<dbReference type="AlphaFoldDB" id="A0A4Y7SIV8"/>
<proteinExistence type="predicted"/>
<evidence type="ECO:0000313" key="2">
    <source>
        <dbReference type="Proteomes" id="UP000298030"/>
    </source>
</evidence>
<comment type="caution">
    <text evidence="1">The sequence shown here is derived from an EMBL/GenBank/DDBJ whole genome shotgun (WGS) entry which is preliminary data.</text>
</comment>
<protein>
    <submittedName>
        <fullName evidence="1">Uncharacterized protein</fullName>
    </submittedName>
</protein>
<dbReference type="EMBL" id="QPFP01000102">
    <property type="protein sequence ID" value="TEB21830.1"/>
    <property type="molecule type" value="Genomic_DNA"/>
</dbReference>